<protein>
    <recommendedName>
        <fullName evidence="3">SMI1/KNR4 family protein</fullName>
    </recommendedName>
</protein>
<dbReference type="EMBL" id="RHHQ01000003">
    <property type="protein sequence ID" value="RNB92492.1"/>
    <property type="molecule type" value="Genomic_DNA"/>
</dbReference>
<evidence type="ECO:0000313" key="2">
    <source>
        <dbReference type="Proteomes" id="UP000271031"/>
    </source>
</evidence>
<proteinExistence type="predicted"/>
<evidence type="ECO:0000313" key="1">
    <source>
        <dbReference type="EMBL" id="RNB92492.1"/>
    </source>
</evidence>
<dbReference type="OrthoDB" id="2678814at2"/>
<dbReference type="Proteomes" id="UP000271031">
    <property type="component" value="Unassembled WGS sequence"/>
</dbReference>
<dbReference type="AlphaFoldDB" id="A0A3M8DWM0"/>
<comment type="caution">
    <text evidence="1">The sequence shown here is derived from an EMBL/GenBank/DDBJ whole genome shotgun (WGS) entry which is preliminary data.</text>
</comment>
<dbReference type="RefSeq" id="WP_122916197.1">
    <property type="nucleotide sequence ID" value="NZ_RHHQ01000003.1"/>
</dbReference>
<evidence type="ECO:0008006" key="3">
    <source>
        <dbReference type="Google" id="ProtNLM"/>
    </source>
</evidence>
<name>A0A3M8DWM0_9BACL</name>
<sequence length="162" mass="19271">MDIVLLEKALLVVYPERNLEKERISGKTLSFFEEYEIPNQLVNFLEKFSFEQNVRFNNVYFDKVNEMPDNNLYEQNRRCMDARLLIIGSGLNGDFVVLDVENLKVGYVFHDELWEDELVNPRDIHINLNCSIGEFYYYHITVHDFPVDGYEAEEYVEKNKIL</sequence>
<organism evidence="1 2">
    <name type="scientific">Brevibacillus fluminis</name>
    <dbReference type="NCBI Taxonomy" id="511487"/>
    <lineage>
        <taxon>Bacteria</taxon>
        <taxon>Bacillati</taxon>
        <taxon>Bacillota</taxon>
        <taxon>Bacilli</taxon>
        <taxon>Bacillales</taxon>
        <taxon>Paenibacillaceae</taxon>
        <taxon>Brevibacillus</taxon>
    </lineage>
</organism>
<accession>A0A3M8DWM0</accession>
<reference evidence="1 2" key="1">
    <citation type="submission" date="2018-10" db="EMBL/GenBank/DDBJ databases">
        <title>Phylogenomics of Brevibacillus.</title>
        <authorList>
            <person name="Dunlap C."/>
        </authorList>
    </citation>
    <scope>NUCLEOTIDE SEQUENCE [LARGE SCALE GENOMIC DNA]</scope>
    <source>
        <strain evidence="1 2">JCM 15716</strain>
    </source>
</reference>
<gene>
    <name evidence="1" type="ORF">EDM56_02010</name>
</gene>
<keyword evidence="2" id="KW-1185">Reference proteome</keyword>